<evidence type="ECO:0000313" key="5">
    <source>
        <dbReference type="Proteomes" id="UP000242616"/>
    </source>
</evidence>
<dbReference type="PANTHER" id="PTHR11908">
    <property type="entry name" value="XANTHINE DEHYDROGENASE"/>
    <property type="match status" value="1"/>
</dbReference>
<evidence type="ECO:0000256" key="2">
    <source>
        <dbReference type="ARBA" id="ARBA00023002"/>
    </source>
</evidence>
<dbReference type="SUPFAM" id="SSF56003">
    <property type="entry name" value="Molybdenum cofactor-binding domain"/>
    <property type="match status" value="1"/>
</dbReference>
<keyword evidence="5" id="KW-1185">Reference proteome</keyword>
<feature type="domain" description="Aldehyde oxidase/xanthine dehydrogenase a/b hammerhead" evidence="3">
    <location>
        <begin position="18"/>
        <end position="130"/>
    </location>
</feature>
<dbReference type="Proteomes" id="UP000242616">
    <property type="component" value="Unassembled WGS sequence"/>
</dbReference>
<protein>
    <submittedName>
        <fullName evidence="4">Aldehyde oxidase</fullName>
    </submittedName>
</protein>
<dbReference type="SMART" id="SM01008">
    <property type="entry name" value="Ald_Xan_dh_C"/>
    <property type="match status" value="1"/>
</dbReference>
<reference evidence="4 5" key="1">
    <citation type="submission" date="2015-06" db="EMBL/GenBank/DDBJ databases">
        <title>Genome sequencing of Thermotogales isolates from hydrothermal vents.</title>
        <authorList>
            <person name="Haverkamp T.H."/>
            <person name="Kublanov I.V."/>
            <person name="Nesbo C.L."/>
        </authorList>
    </citation>
    <scope>NUCLEOTIDE SEQUENCE [LARGE SCALE GENOMIC DNA]</scope>
    <source>
        <strain evidence="5">ik275mar</strain>
    </source>
</reference>
<dbReference type="Gene3D" id="3.30.365.10">
    <property type="entry name" value="Aldehyde oxidase/xanthine dehydrogenase, molybdopterin binding domain"/>
    <property type="match status" value="4"/>
</dbReference>
<dbReference type="InterPro" id="IPR046867">
    <property type="entry name" value="AldOxase/xan_DH_MoCoBD2"/>
</dbReference>
<sequence length="766" mass="84180">MKEVTKNIIKKDAFGLMLGKPVYTNDLAPKDSLIVKILRSPHAFAKIKHIDISEAEKIEGIECILTYKDVPKNPITRAGQGHPEPSPHDWYILDEYVRYVGDEVAIVAGKNENAVTKALKKIKVEYEIFEPVLDFEKAEEHSSIIHPEKEAHSMFEIGFNAPKNIAASYEMQIGDIEEELKKCEVVVKERFYTQAQAHVAFEPHSATSYIDMHGRLVIISSTQVPFHVRRIISEAFDIPIRNIRVIKPRIGGGFGGKQAVHGEPFVAAVTLKTGKPAKLIYTRQEVFESTYRRHCMRFDVTLGATKDGKLKVIDMEGLSDTGAYGEHALTTFMVAGSKTLPLYNKVNAVRFKGKVVYTNTVPAGAYRGYGAIQANFALESALDILSQKLGIDPVELRKKNMMNEGETSPIFKIMGEGREGAEMIIKSCKLNECIEEGMKLIGWKEKYPRIKVSETKVRGVGMAIAMQGSGIANIDMASAILKLNDDGSFNLLIGATDLGTGSDTILAQMAAEILNVSTENIIVYSSDTDLTPFDTGAYASSTTYVSGHAVQLAAEKMKKLIIKEGAKKLEIPEEKADFDGEFIYEKDGNKRVSLKELATVLYYTENQKQLVADASYVGKESPPPYMAGFAEVEVDIETGKVKLINYVGVVDCGVTINPNLAKVQIEGGIVQGIGMALFEDVKYTQNGKLLTNNLMNYKIPSRMDIGNIIVKFVESYEPSGPFGAKSVGEIGIDTPPAAIANAIYNAVGVRITQLPITPEKILNAIK</sequence>
<keyword evidence="2" id="KW-0560">Oxidoreductase</keyword>
<organism evidence="4 5">
    <name type="scientific">Thermosipho affectus</name>
    <dbReference type="NCBI Taxonomy" id="660294"/>
    <lineage>
        <taxon>Bacteria</taxon>
        <taxon>Thermotogati</taxon>
        <taxon>Thermotogota</taxon>
        <taxon>Thermotogae</taxon>
        <taxon>Thermotogales</taxon>
        <taxon>Fervidobacteriaceae</taxon>
        <taxon>Thermosipho</taxon>
    </lineage>
</organism>
<dbReference type="Pfam" id="PF20256">
    <property type="entry name" value="MoCoBD_2"/>
    <property type="match status" value="1"/>
</dbReference>
<proteinExistence type="predicted"/>
<dbReference type="Pfam" id="PF02738">
    <property type="entry name" value="MoCoBD_1"/>
    <property type="match status" value="1"/>
</dbReference>
<keyword evidence="1" id="KW-0500">Molybdenum</keyword>
<evidence type="ECO:0000259" key="3">
    <source>
        <dbReference type="SMART" id="SM01008"/>
    </source>
</evidence>
<gene>
    <name evidence="4" type="ORF">XJ44_07315</name>
</gene>
<comment type="caution">
    <text evidence="4">The sequence shown here is derived from an EMBL/GenBank/DDBJ whole genome shotgun (WGS) entry which is preliminary data.</text>
</comment>
<dbReference type="Gene3D" id="3.90.1170.50">
    <property type="entry name" value="Aldehyde oxidase/xanthine dehydrogenase, a/b hammerhead"/>
    <property type="match status" value="1"/>
</dbReference>
<name>A0ABX3IFS5_9BACT</name>
<dbReference type="SUPFAM" id="SSF54665">
    <property type="entry name" value="CO dehydrogenase molybdoprotein N-domain-like"/>
    <property type="match status" value="1"/>
</dbReference>
<dbReference type="Pfam" id="PF01315">
    <property type="entry name" value="Ald_Xan_dh_C"/>
    <property type="match status" value="1"/>
</dbReference>
<dbReference type="InterPro" id="IPR008274">
    <property type="entry name" value="AldOxase/xan_DH_MoCoBD1"/>
</dbReference>
<dbReference type="InterPro" id="IPR037165">
    <property type="entry name" value="AldOxase/xan_DH_Mopterin-bd_sf"/>
</dbReference>
<dbReference type="EMBL" id="LBFC01000022">
    <property type="protein sequence ID" value="ONN26676.1"/>
    <property type="molecule type" value="Genomic_DNA"/>
</dbReference>
<accession>A0ABX3IFS5</accession>
<dbReference type="RefSeq" id="WP_077198569.1">
    <property type="nucleotide sequence ID" value="NZ_LBFC01000022.1"/>
</dbReference>
<dbReference type="InterPro" id="IPR000674">
    <property type="entry name" value="Ald_Oxase/Xan_DH_a/b"/>
</dbReference>
<dbReference type="InterPro" id="IPR016208">
    <property type="entry name" value="Ald_Oxase/xanthine_DH-like"/>
</dbReference>
<dbReference type="InterPro" id="IPR036856">
    <property type="entry name" value="Ald_Oxase/Xan_DH_a/b_sf"/>
</dbReference>
<dbReference type="PANTHER" id="PTHR11908:SF132">
    <property type="entry name" value="ALDEHYDE OXIDASE 1-RELATED"/>
    <property type="match status" value="1"/>
</dbReference>
<evidence type="ECO:0000313" key="4">
    <source>
        <dbReference type="EMBL" id="ONN26676.1"/>
    </source>
</evidence>
<evidence type="ECO:0000256" key="1">
    <source>
        <dbReference type="ARBA" id="ARBA00022505"/>
    </source>
</evidence>